<dbReference type="Gene3D" id="3.40.50.11030">
    <property type="entry name" value="Threonylcarbamoyl-AMP synthase, C-terminal domain"/>
    <property type="match status" value="1"/>
</dbReference>
<evidence type="ECO:0000256" key="7">
    <source>
        <dbReference type="ARBA" id="ARBA00022694"/>
    </source>
</evidence>
<keyword evidence="6 13" id="KW-0808">Transferase</keyword>
<dbReference type="PANTHER" id="PTHR17490">
    <property type="entry name" value="SUA5"/>
    <property type="match status" value="1"/>
</dbReference>
<comment type="similarity">
    <text evidence="2 13">Belongs to the SUA5 family.</text>
</comment>
<keyword evidence="7 13" id="KW-0819">tRNA processing</keyword>
<protein>
    <recommendedName>
        <fullName evidence="4 13">Threonylcarbamoyl-AMP synthase</fullName>
        <shortName evidence="13">TC-AMP synthase</shortName>
        <ecNumber evidence="3 13">2.7.7.87</ecNumber>
    </recommendedName>
    <alternativeName>
        <fullName evidence="11 13">L-threonylcarbamoyladenylate synthase</fullName>
    </alternativeName>
</protein>
<evidence type="ECO:0000256" key="12">
    <source>
        <dbReference type="ARBA" id="ARBA00048366"/>
    </source>
</evidence>
<dbReference type="SUPFAM" id="SSF55821">
    <property type="entry name" value="YrdC/RibB"/>
    <property type="match status" value="1"/>
</dbReference>
<evidence type="ECO:0000256" key="1">
    <source>
        <dbReference type="ARBA" id="ARBA00004496"/>
    </source>
</evidence>
<dbReference type="InterPro" id="IPR010923">
    <property type="entry name" value="T(6)A37_SUA5"/>
</dbReference>
<dbReference type="GO" id="GO:0061710">
    <property type="term" value="F:L-threonylcarbamoyladenylate synthase"/>
    <property type="evidence" value="ECO:0007669"/>
    <property type="project" value="UniProtKB-EC"/>
</dbReference>
<evidence type="ECO:0000259" key="14">
    <source>
        <dbReference type="PROSITE" id="PS51163"/>
    </source>
</evidence>
<evidence type="ECO:0000256" key="5">
    <source>
        <dbReference type="ARBA" id="ARBA00022490"/>
    </source>
</evidence>
<keyword evidence="10 13" id="KW-0067">ATP-binding</keyword>
<dbReference type="InterPro" id="IPR005145">
    <property type="entry name" value="Sua5_C"/>
</dbReference>
<evidence type="ECO:0000256" key="10">
    <source>
        <dbReference type="ARBA" id="ARBA00022840"/>
    </source>
</evidence>
<evidence type="ECO:0000256" key="4">
    <source>
        <dbReference type="ARBA" id="ARBA00015492"/>
    </source>
</evidence>
<evidence type="ECO:0000256" key="8">
    <source>
        <dbReference type="ARBA" id="ARBA00022695"/>
    </source>
</evidence>
<name>A0ABW3LHX9_9BACI</name>
<feature type="domain" description="YrdC-like" evidence="14">
    <location>
        <begin position="17"/>
        <end position="203"/>
    </location>
</feature>
<dbReference type="EC" id="2.7.7.87" evidence="3 13"/>
<dbReference type="Pfam" id="PF01300">
    <property type="entry name" value="Sua5_yciO_yrdC"/>
    <property type="match status" value="1"/>
</dbReference>
<dbReference type="InterPro" id="IPR017945">
    <property type="entry name" value="DHBP_synth_RibB-like_a/b_dom"/>
</dbReference>
<organism evidence="15 16">
    <name type="scientific">Virgibacillus byunsanensis</name>
    <dbReference type="NCBI Taxonomy" id="570945"/>
    <lineage>
        <taxon>Bacteria</taxon>
        <taxon>Bacillati</taxon>
        <taxon>Bacillota</taxon>
        <taxon>Bacilli</taxon>
        <taxon>Bacillales</taxon>
        <taxon>Bacillaceae</taxon>
        <taxon>Virgibacillus</taxon>
    </lineage>
</organism>
<keyword evidence="8 13" id="KW-0548">Nucleotidyltransferase</keyword>
<comment type="caution">
    <text evidence="15">The sequence shown here is derived from an EMBL/GenBank/DDBJ whole genome shotgun (WGS) entry which is preliminary data.</text>
</comment>
<dbReference type="Gene3D" id="3.90.870.10">
    <property type="entry name" value="DHBP synthase"/>
    <property type="match status" value="1"/>
</dbReference>
<reference evidence="16" key="1">
    <citation type="journal article" date="2019" name="Int. J. Syst. Evol. Microbiol.">
        <title>The Global Catalogue of Microorganisms (GCM) 10K type strain sequencing project: providing services to taxonomists for standard genome sequencing and annotation.</title>
        <authorList>
            <consortium name="The Broad Institute Genomics Platform"/>
            <consortium name="The Broad Institute Genome Sequencing Center for Infectious Disease"/>
            <person name="Wu L."/>
            <person name="Ma J."/>
        </authorList>
    </citation>
    <scope>NUCLEOTIDE SEQUENCE [LARGE SCALE GENOMIC DNA]</scope>
    <source>
        <strain evidence="16">CCUG 56754</strain>
    </source>
</reference>
<dbReference type="Pfam" id="PF03481">
    <property type="entry name" value="Sua5_C"/>
    <property type="match status" value="1"/>
</dbReference>
<evidence type="ECO:0000256" key="3">
    <source>
        <dbReference type="ARBA" id="ARBA00012584"/>
    </source>
</evidence>
<evidence type="ECO:0000256" key="11">
    <source>
        <dbReference type="ARBA" id="ARBA00029774"/>
    </source>
</evidence>
<accession>A0ABW3LHX9</accession>
<dbReference type="PIRSF" id="PIRSF004930">
    <property type="entry name" value="Tln_factor_SUA5"/>
    <property type="match status" value="1"/>
</dbReference>
<evidence type="ECO:0000313" key="15">
    <source>
        <dbReference type="EMBL" id="MFD1036866.1"/>
    </source>
</evidence>
<evidence type="ECO:0000256" key="13">
    <source>
        <dbReference type="PIRNR" id="PIRNR004930"/>
    </source>
</evidence>
<evidence type="ECO:0000313" key="16">
    <source>
        <dbReference type="Proteomes" id="UP001597040"/>
    </source>
</evidence>
<evidence type="ECO:0000256" key="2">
    <source>
        <dbReference type="ARBA" id="ARBA00007663"/>
    </source>
</evidence>
<evidence type="ECO:0000256" key="6">
    <source>
        <dbReference type="ARBA" id="ARBA00022679"/>
    </source>
</evidence>
<dbReference type="InterPro" id="IPR006070">
    <property type="entry name" value="Sua5-like_dom"/>
</dbReference>
<dbReference type="InterPro" id="IPR050156">
    <property type="entry name" value="TC-AMP_synthase_SUA5"/>
</dbReference>
<keyword evidence="5 13" id="KW-0963">Cytoplasm</keyword>
<dbReference type="PANTHER" id="PTHR17490:SF16">
    <property type="entry name" value="THREONYLCARBAMOYL-AMP SYNTHASE"/>
    <property type="match status" value="1"/>
</dbReference>
<comment type="function">
    <text evidence="13">Required for the formation of a threonylcarbamoyl group on adenosine at position 37 (t(6)A37) in tRNAs that read codons beginning with adenine.</text>
</comment>
<proteinExistence type="inferred from homology"/>
<gene>
    <name evidence="15" type="ORF">ACFQ3N_00290</name>
</gene>
<sequence length="345" mass="37294">MFETKRWNLHNDQKYNDEALEEAAELLIKGKTVAFPTETVYGLGADATSEAAVAGIFQAKGRPTDNPLIAHVATKEQLTQLVIQLPVLAEKLIHAFSPGPITFVLPSNGACARNVTAGLSTIAVRMPDHPVAQALLKKCDIPIAAPSANVSGRPSPTTADHVWQDLHGEIAGLLDGGATGVGVESTVIDCTQDIPIILRPGGITKEQLEEVVGRVMVDPALINHEEQPKSPGMKYTHYAPEVPLWLVEGSFEHIQQVIDRERISDKKIGLIASTETAKQIDADHTINLGSSQQLNEIAANLYDALRAFKQGNVDLIICEAFPEEGIGQAIMNRLKKAARMVVKEM</sequence>
<dbReference type="RefSeq" id="WP_390358442.1">
    <property type="nucleotide sequence ID" value="NZ_JBHTKJ010000001.1"/>
</dbReference>
<evidence type="ECO:0000256" key="9">
    <source>
        <dbReference type="ARBA" id="ARBA00022741"/>
    </source>
</evidence>
<comment type="subcellular location">
    <subcellularLocation>
        <location evidence="1 13">Cytoplasm</location>
    </subcellularLocation>
</comment>
<dbReference type="NCBIfam" id="TIGR00057">
    <property type="entry name" value="L-threonylcarbamoyladenylate synthase"/>
    <property type="match status" value="1"/>
</dbReference>
<keyword evidence="9 13" id="KW-0547">Nucleotide-binding</keyword>
<dbReference type="PROSITE" id="PS51163">
    <property type="entry name" value="YRDC"/>
    <property type="match status" value="1"/>
</dbReference>
<keyword evidence="16" id="KW-1185">Reference proteome</keyword>
<comment type="catalytic activity">
    <reaction evidence="12 13">
        <text>L-threonine + hydrogencarbonate + ATP = L-threonylcarbamoyladenylate + diphosphate + H2O</text>
        <dbReference type="Rhea" id="RHEA:36407"/>
        <dbReference type="ChEBI" id="CHEBI:15377"/>
        <dbReference type="ChEBI" id="CHEBI:17544"/>
        <dbReference type="ChEBI" id="CHEBI:30616"/>
        <dbReference type="ChEBI" id="CHEBI:33019"/>
        <dbReference type="ChEBI" id="CHEBI:57926"/>
        <dbReference type="ChEBI" id="CHEBI:73682"/>
        <dbReference type="EC" id="2.7.7.87"/>
    </reaction>
</comment>
<dbReference type="InterPro" id="IPR038385">
    <property type="entry name" value="Sua5/YwlC_C"/>
</dbReference>
<dbReference type="EMBL" id="JBHTKJ010000001">
    <property type="protein sequence ID" value="MFD1036866.1"/>
    <property type="molecule type" value="Genomic_DNA"/>
</dbReference>
<dbReference type="Proteomes" id="UP001597040">
    <property type="component" value="Unassembled WGS sequence"/>
</dbReference>